<comment type="caution">
    <text evidence="2">The sequence shown here is derived from an EMBL/GenBank/DDBJ whole genome shotgun (WGS) entry which is preliminary data.</text>
</comment>
<dbReference type="Proteomes" id="UP000019666">
    <property type="component" value="Unassembled WGS sequence"/>
</dbReference>
<evidence type="ECO:0000313" key="2">
    <source>
        <dbReference type="EMBL" id="EYD71579.1"/>
    </source>
</evidence>
<feature type="compositionally biased region" description="Basic and acidic residues" evidence="1">
    <location>
        <begin position="381"/>
        <end position="390"/>
    </location>
</feature>
<gene>
    <name evidence="2" type="ORF">Rumeso_04980</name>
</gene>
<accession>A0A017HCT7</accession>
<protein>
    <recommendedName>
        <fullName evidence="4">HIRAN domain-containing protein</fullName>
    </recommendedName>
</protein>
<dbReference type="AlphaFoldDB" id="A0A017HCT7"/>
<sequence>MDVTELDIGGAPAEPRTSPRRAALDALERLLRAHQALREQRTPEGPHGLLRPAREDEADLIEAVFHHCGVPLPDTLRAIYRRTLGIGNPVSRLPVLAAPFLRAALPDEGFGCPVVGLEALEDELGLHRDDGEDERPPFLVLGHAAPLGLMVGRNGLWSLGDPQAGRDRPDPRGFDLVFETAFRTYVDQVLLLWANDLAGDIVRPRDLDLTRGARLTDMPAELRKALARLAAPRPLGPRTWGDIQPLDNADLLRATRRGETSAGPLDPQIAVVGLPYGDRPEIVGQIAPGTRLRLRPVDDNPHDPNAVEVWHDRDTPIRVGFVARRDAPHVRALPQGAEAWRLRVAASSDSVLYAALEMRRPEDDLPSDAQGEGPDLTSHGQSRDLFSRGT</sequence>
<dbReference type="HOGENOM" id="CLU_707659_0_0_5"/>
<dbReference type="STRING" id="442562.Rumeso_04980"/>
<dbReference type="EMBL" id="AOSK01000136">
    <property type="protein sequence ID" value="EYD71579.1"/>
    <property type="molecule type" value="Genomic_DNA"/>
</dbReference>
<keyword evidence="3" id="KW-1185">Reference proteome</keyword>
<feature type="region of interest" description="Disordered" evidence="1">
    <location>
        <begin position="1"/>
        <end position="20"/>
    </location>
</feature>
<dbReference type="OrthoDB" id="7829384at2"/>
<name>A0A017HCT7_9RHOB</name>
<evidence type="ECO:0008006" key="4">
    <source>
        <dbReference type="Google" id="ProtNLM"/>
    </source>
</evidence>
<dbReference type="Gene3D" id="3.30.70.2330">
    <property type="match status" value="1"/>
</dbReference>
<proteinExistence type="predicted"/>
<evidence type="ECO:0000313" key="3">
    <source>
        <dbReference type="Proteomes" id="UP000019666"/>
    </source>
</evidence>
<organism evidence="2 3">
    <name type="scientific">Rubellimicrobium mesophilum DSM 19309</name>
    <dbReference type="NCBI Taxonomy" id="442562"/>
    <lineage>
        <taxon>Bacteria</taxon>
        <taxon>Pseudomonadati</taxon>
        <taxon>Pseudomonadota</taxon>
        <taxon>Alphaproteobacteria</taxon>
        <taxon>Rhodobacterales</taxon>
        <taxon>Roseobacteraceae</taxon>
        <taxon>Rubellimicrobium</taxon>
    </lineage>
</organism>
<evidence type="ECO:0000256" key="1">
    <source>
        <dbReference type="SAM" id="MobiDB-lite"/>
    </source>
</evidence>
<dbReference type="RefSeq" id="WP_037284365.1">
    <property type="nucleotide sequence ID" value="NZ_KK088637.1"/>
</dbReference>
<reference evidence="2 3" key="1">
    <citation type="submission" date="2013-02" db="EMBL/GenBank/DDBJ databases">
        <authorList>
            <person name="Fiebig A."/>
            <person name="Goeker M."/>
            <person name="Klenk H.-P.P."/>
        </authorList>
    </citation>
    <scope>NUCLEOTIDE SEQUENCE [LARGE SCALE GENOMIC DNA]</scope>
    <source>
        <strain evidence="2 3">DSM 19309</strain>
    </source>
</reference>
<feature type="region of interest" description="Disordered" evidence="1">
    <location>
        <begin position="359"/>
        <end position="390"/>
    </location>
</feature>